<name>A0A9Q8LGG3_PASFU</name>
<dbReference type="Proteomes" id="UP000756132">
    <property type="component" value="Chromosome 4"/>
</dbReference>
<dbReference type="PANTHER" id="PTHR24148:SF64">
    <property type="entry name" value="HETEROKARYON INCOMPATIBILITY DOMAIN-CONTAINING PROTEIN"/>
    <property type="match status" value="1"/>
</dbReference>
<dbReference type="RefSeq" id="XP_047761350.1">
    <property type="nucleotide sequence ID" value="XM_047903747.1"/>
</dbReference>
<evidence type="ECO:0000256" key="1">
    <source>
        <dbReference type="SAM" id="Phobius"/>
    </source>
</evidence>
<feature type="domain" description="Heterokaryon incompatibility" evidence="2">
    <location>
        <begin position="57"/>
        <end position="189"/>
    </location>
</feature>
<sequence length="695" mass="78226">MMAASISQQAELIWSQIQPSPVSSGHSEGALVQFAQFDNTGVRIRLIRAHTRTIRFFAISHVWGDIAWRTVRCCSNEILTSASKARFIDERLFGLVGETPFWMDTVTVNQRDQAEVISTVQAIPDIFKDAEKTIAITEGDGFEPCCATAVHGFKKWEEFDDRLKPHFVESHGMRSRSDSYLRRLWTLQEVILSHTIHFVAMPQEWLPQPAETDSSDLLLYGEGWLRVRDALNSLSSAFAQRSTGVDNSRGSSPESEARSVDFIRAYIEGGMVSSTKVLTRNFSEDIFSDSFTSFFWASERIATKARDYVFATMPQFPWYRYPPTAESMTFSHIFSDLAQKASRAGHPFTSRFLEGMTGCSVDGNVLRNLWKPSNTQPESECLGDFVKLLGYRVDDCLEDQTTPVHFAAFAIVNVWPSRWGASGRSCLDVIRSAISFSSDLWTMSHRVGELSKYGSNVNLGDLQPFAWNDVVQWRCIIRRQPVSEAAIFLAVPSLTKVLDLLLGAVDEHQINKPMQGDWALFEQQMLDAWHPQMQQALLLMTAMISCRVPLSAFKWMYKRFWPVTLALLDGTTCIGMVAWRYVFRFATMTSQLQFGSHTRRGAAVMIAAQHHSDARLKGKDLALVDPYTKIPIGLLPDFTRHFHDGTSKGLHALTTGLTKLYGNLVTHTPDGGFSIIECPPLEKVNIPLSARKMVN</sequence>
<dbReference type="InterPro" id="IPR052895">
    <property type="entry name" value="HetReg/Transcr_Mod"/>
</dbReference>
<keyword evidence="4" id="KW-1185">Reference proteome</keyword>
<keyword evidence="1" id="KW-1133">Transmembrane helix</keyword>
<dbReference type="OrthoDB" id="2788050at2759"/>
<dbReference type="KEGG" id="ffu:CLAFUR5_04599"/>
<reference evidence="3" key="1">
    <citation type="submission" date="2021-12" db="EMBL/GenBank/DDBJ databases">
        <authorList>
            <person name="Zaccaron A."/>
            <person name="Stergiopoulos I."/>
        </authorList>
    </citation>
    <scope>NUCLEOTIDE SEQUENCE</scope>
    <source>
        <strain evidence="3">Race5_Kim</strain>
    </source>
</reference>
<evidence type="ECO:0000259" key="2">
    <source>
        <dbReference type="Pfam" id="PF06985"/>
    </source>
</evidence>
<dbReference type="PANTHER" id="PTHR24148">
    <property type="entry name" value="ANKYRIN REPEAT DOMAIN-CONTAINING PROTEIN 39 HOMOLOG-RELATED"/>
    <property type="match status" value="1"/>
</dbReference>
<reference evidence="3" key="2">
    <citation type="journal article" date="2022" name="Microb. Genom.">
        <title>A chromosome-scale genome assembly of the tomato pathogen Cladosporium fulvum reveals a compartmentalized genome architecture and the presence of a dispensable chromosome.</title>
        <authorList>
            <person name="Zaccaron A.Z."/>
            <person name="Chen L.H."/>
            <person name="Samaras A."/>
            <person name="Stergiopoulos I."/>
        </authorList>
    </citation>
    <scope>NUCLEOTIDE SEQUENCE</scope>
    <source>
        <strain evidence="3">Race5_Kim</strain>
    </source>
</reference>
<organism evidence="3 4">
    <name type="scientific">Passalora fulva</name>
    <name type="common">Tomato leaf mold</name>
    <name type="synonym">Cladosporium fulvum</name>
    <dbReference type="NCBI Taxonomy" id="5499"/>
    <lineage>
        <taxon>Eukaryota</taxon>
        <taxon>Fungi</taxon>
        <taxon>Dikarya</taxon>
        <taxon>Ascomycota</taxon>
        <taxon>Pezizomycotina</taxon>
        <taxon>Dothideomycetes</taxon>
        <taxon>Dothideomycetidae</taxon>
        <taxon>Mycosphaerellales</taxon>
        <taxon>Mycosphaerellaceae</taxon>
        <taxon>Fulvia</taxon>
    </lineage>
</organism>
<protein>
    <recommendedName>
        <fullName evidence="2">Heterokaryon incompatibility domain-containing protein</fullName>
    </recommendedName>
</protein>
<evidence type="ECO:0000313" key="4">
    <source>
        <dbReference type="Proteomes" id="UP000756132"/>
    </source>
</evidence>
<accession>A0A9Q8LGG3</accession>
<feature type="transmembrane region" description="Helical" evidence="1">
    <location>
        <begin position="563"/>
        <end position="583"/>
    </location>
</feature>
<gene>
    <name evidence="3" type="ORF">CLAFUR5_04599</name>
</gene>
<evidence type="ECO:0000313" key="3">
    <source>
        <dbReference type="EMBL" id="UJO16984.1"/>
    </source>
</evidence>
<keyword evidence="1" id="KW-0812">Transmembrane</keyword>
<keyword evidence="1" id="KW-0472">Membrane</keyword>
<dbReference type="Pfam" id="PF06985">
    <property type="entry name" value="HET"/>
    <property type="match status" value="1"/>
</dbReference>
<dbReference type="InterPro" id="IPR010730">
    <property type="entry name" value="HET"/>
</dbReference>
<dbReference type="AlphaFoldDB" id="A0A9Q8LGG3"/>
<proteinExistence type="predicted"/>
<dbReference type="GeneID" id="71984477"/>
<dbReference type="EMBL" id="CP090166">
    <property type="protein sequence ID" value="UJO16984.1"/>
    <property type="molecule type" value="Genomic_DNA"/>
</dbReference>